<evidence type="ECO:0000256" key="9">
    <source>
        <dbReference type="RuleBase" id="RU361236"/>
    </source>
</evidence>
<keyword evidence="13" id="KW-1185">Reference proteome</keyword>
<dbReference type="InterPro" id="IPR001211">
    <property type="entry name" value="PLA2"/>
</dbReference>
<protein>
    <recommendedName>
        <fullName evidence="9">Phospholipase A2</fullName>
        <ecNumber evidence="9">3.1.1.4</ecNumber>
    </recommendedName>
</protein>
<evidence type="ECO:0000256" key="6">
    <source>
        <dbReference type="PIRSR" id="PIRSR601211-2"/>
    </source>
</evidence>
<accession>A0A4W2DVL2</accession>
<reference evidence="12 13" key="1">
    <citation type="submission" date="2018-11" db="EMBL/GenBank/DDBJ databases">
        <title>Haplotype-resolved cattle genomes.</title>
        <authorList>
            <person name="Low W.Y."/>
            <person name="Tearle R."/>
            <person name="Bickhart D.M."/>
            <person name="Rosen B.D."/>
            <person name="Koren S."/>
            <person name="Rhie A."/>
            <person name="Hiendleder S."/>
            <person name="Phillippy A.M."/>
            <person name="Smith T.P.L."/>
            <person name="Williams J.L."/>
        </authorList>
    </citation>
    <scope>NUCLEOTIDE SEQUENCE [LARGE SCALE GENOMIC DNA]</scope>
</reference>
<evidence type="ECO:0000256" key="7">
    <source>
        <dbReference type="PIRSR" id="PIRSR601211-3"/>
    </source>
</evidence>
<dbReference type="GO" id="GO:0005543">
    <property type="term" value="F:phospholipid binding"/>
    <property type="evidence" value="ECO:0007669"/>
    <property type="project" value="TreeGrafter"/>
</dbReference>
<evidence type="ECO:0000256" key="2">
    <source>
        <dbReference type="ARBA" id="ARBA00007056"/>
    </source>
</evidence>
<feature type="disulfide bond" evidence="7">
    <location>
        <begin position="89"/>
        <end position="105"/>
    </location>
</feature>
<dbReference type="PROSITE" id="PS00118">
    <property type="entry name" value="PA2_HIS"/>
    <property type="match status" value="1"/>
</dbReference>
<keyword evidence="6" id="KW-0479">Metal-binding</keyword>
<dbReference type="AlphaFoldDB" id="A0A4W2DVL2"/>
<dbReference type="InterPro" id="IPR016090">
    <property type="entry name" value="PLA2-like_dom"/>
</dbReference>
<name>A0A4W2DVL2_BOBOX</name>
<keyword evidence="6 9" id="KW-0106">Calcium</keyword>
<dbReference type="GO" id="GO:0006644">
    <property type="term" value="P:phospholipid metabolic process"/>
    <property type="evidence" value="ECO:0007669"/>
    <property type="project" value="InterPro"/>
</dbReference>
<feature type="binding site" evidence="6">
    <location>
        <position position="109"/>
    </location>
    <ligand>
        <name>Ca(2+)</name>
        <dbReference type="ChEBI" id="CHEBI:29108"/>
    </ligand>
</feature>
<evidence type="ECO:0000256" key="5">
    <source>
        <dbReference type="ARBA" id="ARBA00049039"/>
    </source>
</evidence>
<reference evidence="12" key="3">
    <citation type="submission" date="2025-09" db="UniProtKB">
        <authorList>
            <consortium name="Ensembl"/>
        </authorList>
    </citation>
    <scope>IDENTIFICATION</scope>
</reference>
<evidence type="ECO:0000256" key="8">
    <source>
        <dbReference type="RuleBase" id="RU003654"/>
    </source>
</evidence>
<keyword evidence="9" id="KW-0378">Hydrolase</keyword>
<dbReference type="GO" id="GO:0047498">
    <property type="term" value="F:calcium-dependent phospholipase A2 activity"/>
    <property type="evidence" value="ECO:0007669"/>
    <property type="project" value="TreeGrafter"/>
</dbReference>
<comment type="catalytic activity">
    <reaction evidence="9">
        <text>a 1,2-diacyl-sn-glycero-3-phosphocholine + H2O = a 1-acyl-sn-glycero-3-phosphocholine + a fatty acid + H(+)</text>
        <dbReference type="Rhea" id="RHEA:15801"/>
        <dbReference type="ChEBI" id="CHEBI:15377"/>
        <dbReference type="ChEBI" id="CHEBI:15378"/>
        <dbReference type="ChEBI" id="CHEBI:28868"/>
        <dbReference type="ChEBI" id="CHEBI:57643"/>
        <dbReference type="ChEBI" id="CHEBI:58168"/>
        <dbReference type="EC" id="3.1.1.4"/>
    </reaction>
</comment>
<dbReference type="Gene3D" id="1.20.90.10">
    <property type="entry name" value="Phospholipase A2 domain"/>
    <property type="match status" value="1"/>
</dbReference>
<evidence type="ECO:0000256" key="4">
    <source>
        <dbReference type="ARBA" id="ARBA00023157"/>
    </source>
</evidence>
<feature type="binding site" evidence="6">
    <location>
        <position position="92"/>
    </location>
    <ligand>
        <name>Ca(2+)</name>
        <dbReference type="ChEBI" id="CHEBI:29108"/>
    </ligand>
</feature>
<dbReference type="PANTHER" id="PTHR11716">
    <property type="entry name" value="PHOSPHOLIPASE A2 FAMILY MEMBER"/>
    <property type="match status" value="1"/>
</dbReference>
<comment type="catalytic activity">
    <reaction evidence="5">
        <text>1-hexadecanoyl-2-(9Z,12Z-octadecadienoyl)-sn-glycero-3-phosphoethanolamine + H2O = 1-hexadecanoyl-sn-glycero-3-phosphoethanolamine + (9Z,12Z)-octadecadienoate + H(+)</text>
        <dbReference type="Rhea" id="RHEA:40815"/>
        <dbReference type="ChEBI" id="CHEBI:15377"/>
        <dbReference type="ChEBI" id="CHEBI:15378"/>
        <dbReference type="ChEBI" id="CHEBI:30245"/>
        <dbReference type="ChEBI" id="CHEBI:73004"/>
        <dbReference type="ChEBI" id="CHEBI:73008"/>
    </reaction>
    <physiologicalReaction direction="left-to-right" evidence="5">
        <dbReference type="Rhea" id="RHEA:40816"/>
    </physiologicalReaction>
</comment>
<feature type="binding site" evidence="6">
    <location>
        <position position="90"/>
    </location>
    <ligand>
        <name>Ca(2+)</name>
        <dbReference type="ChEBI" id="CHEBI:29108"/>
    </ligand>
</feature>
<sequence length="180" mass="19562">MPDGAPANPKGCRKKGLVRQPPGRRGPSLRTSSRTSRSHLGMKSFITITILASSVLPAARSSLLNLKSMVETVTGRNAILSFVGYGCYCGLGGRGLPMDEVDWCCHAHDCCYQKLFDLGCRTYVDHYDYTIENDTDIVCSECPPSPLPQEKPELPAIPLACAGGRAANEMQEVPVTLNFR</sequence>
<dbReference type="EC" id="3.1.1.4" evidence="9"/>
<organism evidence="12 13">
    <name type="scientific">Bos indicus x Bos taurus</name>
    <name type="common">Hybrid cattle</name>
    <dbReference type="NCBI Taxonomy" id="30522"/>
    <lineage>
        <taxon>Eukaryota</taxon>
        <taxon>Metazoa</taxon>
        <taxon>Chordata</taxon>
        <taxon>Craniata</taxon>
        <taxon>Vertebrata</taxon>
        <taxon>Euteleostomi</taxon>
        <taxon>Mammalia</taxon>
        <taxon>Eutheria</taxon>
        <taxon>Laurasiatheria</taxon>
        <taxon>Artiodactyla</taxon>
        <taxon>Ruminantia</taxon>
        <taxon>Pecora</taxon>
        <taxon>Bovidae</taxon>
        <taxon>Bovinae</taxon>
        <taxon>Bos</taxon>
    </lineage>
</organism>
<evidence type="ECO:0000256" key="10">
    <source>
        <dbReference type="SAM" id="MobiDB-lite"/>
    </source>
</evidence>
<keyword evidence="9" id="KW-0443">Lipid metabolism</keyword>
<evidence type="ECO:0000259" key="11">
    <source>
        <dbReference type="SMART" id="SM00085"/>
    </source>
</evidence>
<evidence type="ECO:0000313" key="13">
    <source>
        <dbReference type="Proteomes" id="UP000314981"/>
    </source>
</evidence>
<proteinExistence type="inferred from homology"/>
<dbReference type="GO" id="GO:0016042">
    <property type="term" value="P:lipid catabolic process"/>
    <property type="evidence" value="ECO:0007669"/>
    <property type="project" value="InterPro"/>
</dbReference>
<evidence type="ECO:0000256" key="3">
    <source>
        <dbReference type="ARBA" id="ARBA00022525"/>
    </source>
</evidence>
<dbReference type="Ensembl" id="ENSBIXT00000038631.1">
    <property type="protein sequence ID" value="ENSBIXP00000023166.1"/>
    <property type="gene ID" value="ENSBIXG00000025720.1"/>
</dbReference>
<comment type="cofactor">
    <cofactor evidence="6">
        <name>Ca(2+)</name>
        <dbReference type="ChEBI" id="CHEBI:29108"/>
    </cofactor>
    <text evidence="6">Binds 1 Ca(2+) ion per subunit.</text>
</comment>
<dbReference type="GO" id="GO:0050482">
    <property type="term" value="P:arachidonate secretion"/>
    <property type="evidence" value="ECO:0007669"/>
    <property type="project" value="InterPro"/>
</dbReference>
<reference evidence="12" key="2">
    <citation type="submission" date="2025-08" db="UniProtKB">
        <authorList>
            <consortium name="Ensembl"/>
        </authorList>
    </citation>
    <scope>IDENTIFICATION</scope>
</reference>
<feature type="domain" description="Phospholipase A2-like central" evidence="11">
    <location>
        <begin position="62"/>
        <end position="180"/>
    </location>
</feature>
<evidence type="ECO:0000256" key="1">
    <source>
        <dbReference type="ARBA" id="ARBA00004613"/>
    </source>
</evidence>
<dbReference type="OMA" id="MVECITG"/>
<dbReference type="SUPFAM" id="SSF48619">
    <property type="entry name" value="Phospholipase A2, PLA2"/>
    <property type="match status" value="1"/>
</dbReference>
<keyword evidence="3 9" id="KW-0964">Secreted</keyword>
<feature type="compositionally biased region" description="Low complexity" evidence="10">
    <location>
        <begin position="21"/>
        <end position="35"/>
    </location>
</feature>
<feature type="binding site" evidence="6">
    <location>
        <position position="88"/>
    </location>
    <ligand>
        <name>Ca(2+)</name>
        <dbReference type="ChEBI" id="CHEBI:29108"/>
    </ligand>
</feature>
<dbReference type="InterPro" id="IPR036444">
    <property type="entry name" value="PLipase_A2_dom_sf"/>
</dbReference>
<dbReference type="GO" id="GO:0005509">
    <property type="term" value="F:calcium ion binding"/>
    <property type="evidence" value="ECO:0007669"/>
    <property type="project" value="InterPro"/>
</dbReference>
<dbReference type="Pfam" id="PF00068">
    <property type="entry name" value="Phospholip_A2_1"/>
    <property type="match status" value="1"/>
</dbReference>
<comment type="subcellular location">
    <subcellularLocation>
        <location evidence="1 9">Secreted</location>
    </subcellularLocation>
</comment>
<evidence type="ECO:0000313" key="12">
    <source>
        <dbReference type="Ensembl" id="ENSBIXP00000023166.1"/>
    </source>
</evidence>
<dbReference type="SMART" id="SM00085">
    <property type="entry name" value="PA2c"/>
    <property type="match status" value="1"/>
</dbReference>
<dbReference type="PANTHER" id="PTHR11716:SF8">
    <property type="entry name" value="GROUP IIF SECRETORY PHOSPHOLIPASE A2"/>
    <property type="match status" value="1"/>
</dbReference>
<dbReference type="Proteomes" id="UP000314981">
    <property type="component" value="Chromosome 2"/>
</dbReference>
<dbReference type="InterPro" id="IPR033113">
    <property type="entry name" value="PLA2_histidine"/>
</dbReference>
<keyword evidence="4 7" id="KW-1015">Disulfide bond</keyword>
<comment type="similarity">
    <text evidence="2 8">Belongs to the phospholipase A2 family.</text>
</comment>
<dbReference type="PRINTS" id="PR00389">
    <property type="entry name" value="PHPHLIPASEA2"/>
</dbReference>
<dbReference type="GO" id="GO:0005576">
    <property type="term" value="C:extracellular region"/>
    <property type="evidence" value="ECO:0007669"/>
    <property type="project" value="UniProtKB-SubCell"/>
</dbReference>
<feature type="region of interest" description="Disordered" evidence="10">
    <location>
        <begin position="1"/>
        <end position="37"/>
    </location>
</feature>